<dbReference type="Gene3D" id="1.25.40.20">
    <property type="entry name" value="Ankyrin repeat-containing domain"/>
    <property type="match status" value="2"/>
</dbReference>
<dbReference type="GO" id="GO:0000976">
    <property type="term" value="F:transcription cis-regulatory region binding"/>
    <property type="evidence" value="ECO:0007669"/>
    <property type="project" value="TreeGrafter"/>
</dbReference>
<evidence type="ECO:0000256" key="1">
    <source>
        <dbReference type="ARBA" id="ARBA00022737"/>
    </source>
</evidence>
<evidence type="ECO:0000313" key="4">
    <source>
        <dbReference type="EMBL" id="KAF4481821.1"/>
    </source>
</evidence>
<evidence type="ECO:0000313" key="5">
    <source>
        <dbReference type="Proteomes" id="UP000011096"/>
    </source>
</evidence>
<gene>
    <name evidence="4" type="primary">ASB5</name>
    <name evidence="4" type="ORF">CGGC5_v009258</name>
</gene>
<reference evidence="4 5" key="2">
    <citation type="submission" date="2020-04" db="EMBL/GenBank/DDBJ databases">
        <title>Genome sequencing and assembly of multiple isolates from the Colletotrichum gloeosporioides species complex.</title>
        <authorList>
            <person name="Gan P."/>
            <person name="Shirasu K."/>
        </authorList>
    </citation>
    <scope>NUCLEOTIDE SEQUENCE [LARGE SCALE GENOMIC DNA]</scope>
    <source>
        <strain evidence="4 5">Nara gc5</strain>
    </source>
</reference>
<dbReference type="GO" id="GO:0045944">
    <property type="term" value="P:positive regulation of transcription by RNA polymerase II"/>
    <property type="evidence" value="ECO:0007669"/>
    <property type="project" value="TreeGrafter"/>
</dbReference>
<dbReference type="PANTHER" id="PTHR24193">
    <property type="entry name" value="ANKYRIN REPEAT PROTEIN"/>
    <property type="match status" value="1"/>
</dbReference>
<dbReference type="InterPro" id="IPR002110">
    <property type="entry name" value="Ankyrin_rpt"/>
</dbReference>
<dbReference type="GeneID" id="43618741"/>
<keyword evidence="2 3" id="KW-0040">ANK repeat</keyword>
<evidence type="ECO:0000256" key="3">
    <source>
        <dbReference type="PROSITE-ProRule" id="PRU00023"/>
    </source>
</evidence>
<evidence type="ECO:0000256" key="2">
    <source>
        <dbReference type="ARBA" id="ARBA00023043"/>
    </source>
</evidence>
<feature type="repeat" description="ANK" evidence="3">
    <location>
        <begin position="153"/>
        <end position="182"/>
    </location>
</feature>
<dbReference type="AlphaFoldDB" id="A0A7J6IZJ7"/>
<dbReference type="PANTHER" id="PTHR24193:SF121">
    <property type="entry name" value="ADA2A-CONTAINING COMPLEX COMPONENT 3, ISOFORM D"/>
    <property type="match status" value="1"/>
</dbReference>
<comment type="caution">
    <text evidence="4">The sequence shown here is derived from an EMBL/GenBank/DDBJ whole genome shotgun (WGS) entry which is preliminary data.</text>
</comment>
<dbReference type="InParanoid" id="A0A7J6IZJ7"/>
<dbReference type="PROSITE" id="PS50297">
    <property type="entry name" value="ANK_REP_REGION"/>
    <property type="match status" value="3"/>
</dbReference>
<protein>
    <submittedName>
        <fullName evidence="4">Ankyrin repeat and SOCS box protein 5</fullName>
    </submittedName>
</protein>
<dbReference type="EMBL" id="ANPB02000005">
    <property type="protein sequence ID" value="KAF4481821.1"/>
    <property type="molecule type" value="Genomic_DNA"/>
</dbReference>
<feature type="repeat" description="ANK" evidence="3">
    <location>
        <begin position="318"/>
        <end position="344"/>
    </location>
</feature>
<name>A0A7J6IZJ7_COLFN</name>
<dbReference type="InterPro" id="IPR050663">
    <property type="entry name" value="Ankyrin-SOCS_Box"/>
</dbReference>
<dbReference type="GO" id="GO:0005634">
    <property type="term" value="C:nucleus"/>
    <property type="evidence" value="ECO:0007669"/>
    <property type="project" value="TreeGrafter"/>
</dbReference>
<dbReference type="Pfam" id="PF12796">
    <property type="entry name" value="Ank_2"/>
    <property type="match status" value="2"/>
</dbReference>
<dbReference type="SUPFAM" id="SSF48403">
    <property type="entry name" value="Ankyrin repeat"/>
    <property type="match status" value="1"/>
</dbReference>
<accession>A0A7J6IZJ7</accession>
<proteinExistence type="predicted"/>
<dbReference type="RefSeq" id="XP_031885878.2">
    <property type="nucleotide sequence ID" value="XM_032034730.2"/>
</dbReference>
<reference evidence="4 5" key="1">
    <citation type="submission" date="2012-08" db="EMBL/GenBank/DDBJ databases">
        <authorList>
            <person name="Gan P.H.P."/>
            <person name="Ikeda K."/>
            <person name="Irieda H."/>
            <person name="Narusaka M."/>
            <person name="O'Connell R.J."/>
            <person name="Narusaka Y."/>
            <person name="Takano Y."/>
            <person name="Kubo Y."/>
            <person name="Shirasu K."/>
        </authorList>
    </citation>
    <scope>NUCLEOTIDE SEQUENCE [LARGE SCALE GENOMIC DNA]</scope>
    <source>
        <strain evidence="4 5">Nara gc5</strain>
    </source>
</reference>
<organism evidence="4 5">
    <name type="scientific">Colletotrichum fructicola (strain Nara gc5)</name>
    <name type="common">Anthracnose fungus</name>
    <name type="synonym">Colletotrichum gloeosporioides (strain Nara gc5)</name>
    <dbReference type="NCBI Taxonomy" id="1213859"/>
    <lineage>
        <taxon>Eukaryota</taxon>
        <taxon>Fungi</taxon>
        <taxon>Dikarya</taxon>
        <taxon>Ascomycota</taxon>
        <taxon>Pezizomycotina</taxon>
        <taxon>Sordariomycetes</taxon>
        <taxon>Hypocreomycetidae</taxon>
        <taxon>Glomerellales</taxon>
        <taxon>Glomerellaceae</taxon>
        <taxon>Colletotrichum</taxon>
        <taxon>Colletotrichum gloeosporioides species complex</taxon>
    </lineage>
</organism>
<dbReference type="Proteomes" id="UP000011096">
    <property type="component" value="Unassembled WGS sequence"/>
</dbReference>
<keyword evidence="1" id="KW-0677">Repeat</keyword>
<dbReference type="PROSITE" id="PS50088">
    <property type="entry name" value="ANK_REPEAT"/>
    <property type="match status" value="3"/>
</dbReference>
<keyword evidence="5" id="KW-1185">Reference proteome</keyword>
<dbReference type="OrthoDB" id="4836684at2759"/>
<sequence>MFHAIVTDIGFQLTTLAYGGHIHLDPPIFYFFEGRFPTPMCTHGNSVHTDPFHHDGNASSPEQSKTRTAALARVNRYLHSIFQAELYRAAVKHWASEITIFAAAKGNLETLQVAAKYGARLQDFYLADPTEEVEHRWASALREHLPPQACWATPLHLAAHKGHYHVVKWLVAQGVDINAAGRLICDCRPVGSRVPVPRPVADHRHPMSDHPAWTPLHHAICGGHTSVAKLLLIAGANRNLMVPVGSASYPKEFTELQDSEATEHGDQHKPFAWFHDPARKAFVQDIHPIHVAAAFGNRSLVKYLTREWGVDIDRLDDNLATPLHHAIAAKNKSMVVYLLSHGADATKPWQLRVDNDAVVSHYNALDFALAFDADCCSAIMKEVKDIMWIETVDDDGHVRYESSLKPSLAAFAFEPRHEESVYTLRSYARTGNANLINYMRYSITSTTKTLFVILDEFVYLTEKAASLVGAGWERHFLAEMQASFIIICVTNGVKLNHGIHLRKFFDIKKFEIDSPLPRENVLQLVQLVASIPDAPSQWLHPGDKGVEFLSQCPVGTLALVFLISSTSSEDVQDDFRLIDLLIEKGAKLAIDDHSTIACSPLVVLLTRLKYDEDYYRMLSHRSWTGRNLVSLIKRLGYAGGWNTVMEANAQDMVVAVNDFFHAIPEDDRVTLFRDVRKSMPTSLQASVSKALGVELENDI</sequence>
<feature type="repeat" description="ANK" evidence="3">
    <location>
        <begin position="211"/>
        <end position="243"/>
    </location>
</feature>
<dbReference type="InterPro" id="IPR036770">
    <property type="entry name" value="Ankyrin_rpt-contain_sf"/>
</dbReference>
<dbReference type="SMART" id="SM00248">
    <property type="entry name" value="ANK"/>
    <property type="match status" value="4"/>
</dbReference>